<keyword evidence="2" id="KW-1185">Reference proteome</keyword>
<name>A0AAE1PH10_9EUCA</name>
<dbReference type="Proteomes" id="UP001292094">
    <property type="component" value="Unassembled WGS sequence"/>
</dbReference>
<reference evidence="1" key="1">
    <citation type="submission" date="2023-11" db="EMBL/GenBank/DDBJ databases">
        <title>Genome assemblies of two species of porcelain crab, Petrolisthes cinctipes and Petrolisthes manimaculis (Anomura: Porcellanidae).</title>
        <authorList>
            <person name="Angst P."/>
        </authorList>
    </citation>
    <scope>NUCLEOTIDE SEQUENCE</scope>
    <source>
        <strain evidence="1">PB745_02</strain>
        <tissue evidence="1">Gill</tissue>
    </source>
</reference>
<protein>
    <submittedName>
        <fullName evidence="1">Uncharacterized protein</fullName>
    </submittedName>
</protein>
<organism evidence="1 2">
    <name type="scientific">Petrolisthes manimaculis</name>
    <dbReference type="NCBI Taxonomy" id="1843537"/>
    <lineage>
        <taxon>Eukaryota</taxon>
        <taxon>Metazoa</taxon>
        <taxon>Ecdysozoa</taxon>
        <taxon>Arthropoda</taxon>
        <taxon>Crustacea</taxon>
        <taxon>Multicrustacea</taxon>
        <taxon>Malacostraca</taxon>
        <taxon>Eumalacostraca</taxon>
        <taxon>Eucarida</taxon>
        <taxon>Decapoda</taxon>
        <taxon>Pleocyemata</taxon>
        <taxon>Anomura</taxon>
        <taxon>Galatheoidea</taxon>
        <taxon>Porcellanidae</taxon>
        <taxon>Petrolisthes</taxon>
    </lineage>
</organism>
<proteinExistence type="predicted"/>
<comment type="caution">
    <text evidence="1">The sequence shown here is derived from an EMBL/GenBank/DDBJ whole genome shotgun (WGS) entry which is preliminary data.</text>
</comment>
<evidence type="ECO:0000313" key="1">
    <source>
        <dbReference type="EMBL" id="KAK4308229.1"/>
    </source>
</evidence>
<dbReference type="EMBL" id="JAWZYT010001913">
    <property type="protein sequence ID" value="KAK4308229.1"/>
    <property type="molecule type" value="Genomic_DNA"/>
</dbReference>
<sequence>MVAGLRRGSVWLGRQDEEDRTWEEASKKEVAELRGSCIEVMMSWQVGCLEAVMLPSSWDAESDSAVLA</sequence>
<dbReference type="AlphaFoldDB" id="A0AAE1PH10"/>
<accession>A0AAE1PH10</accession>
<gene>
    <name evidence="1" type="ORF">Pmani_020076</name>
</gene>
<evidence type="ECO:0000313" key="2">
    <source>
        <dbReference type="Proteomes" id="UP001292094"/>
    </source>
</evidence>